<gene>
    <name evidence="1" type="ORF">BESB_060090</name>
</gene>
<evidence type="ECO:0000313" key="1">
    <source>
        <dbReference type="EMBL" id="PFH35122.1"/>
    </source>
</evidence>
<dbReference type="VEuPathDB" id="ToxoDB:BESB_060090"/>
<comment type="caution">
    <text evidence="1">The sequence shown here is derived from an EMBL/GenBank/DDBJ whole genome shotgun (WGS) entry which is preliminary data.</text>
</comment>
<proteinExistence type="predicted"/>
<accession>A0A2A9MIA4</accession>
<keyword evidence="2" id="KW-1185">Reference proteome</keyword>
<dbReference type="GeneID" id="40310937"/>
<dbReference type="InterPro" id="IPR010920">
    <property type="entry name" value="LSM_dom_sf"/>
</dbReference>
<evidence type="ECO:0000313" key="2">
    <source>
        <dbReference type="Proteomes" id="UP000224006"/>
    </source>
</evidence>
<protein>
    <recommendedName>
        <fullName evidence="3">LSM domain-containing protein</fullName>
    </recommendedName>
</protein>
<dbReference type="KEGG" id="bbes:BESB_060090"/>
<reference evidence="1 2" key="1">
    <citation type="submission" date="2017-09" db="EMBL/GenBank/DDBJ databases">
        <title>Genome sequencing of Besnoitia besnoiti strain Bb-Ger1.</title>
        <authorList>
            <person name="Schares G."/>
            <person name="Venepally P."/>
            <person name="Lorenzi H.A."/>
        </authorList>
    </citation>
    <scope>NUCLEOTIDE SEQUENCE [LARGE SCALE GENOMIC DNA]</scope>
    <source>
        <strain evidence="1 2">Bb-Ger1</strain>
    </source>
</reference>
<dbReference type="AlphaFoldDB" id="A0A2A9MIA4"/>
<evidence type="ECO:0008006" key="3">
    <source>
        <dbReference type="Google" id="ProtNLM"/>
    </source>
</evidence>
<dbReference type="EMBL" id="NWUJ01000005">
    <property type="protein sequence ID" value="PFH35122.1"/>
    <property type="molecule type" value="Genomic_DNA"/>
</dbReference>
<sequence length="261" mass="28133">MNQVEIMANKRAALSLRTTPDFVSAGDTKKPRICTEPNVDFTSADFNPYAALQASDLSPPIAEAAAVTNLKVAEMLLPWGMQEQAASSASSQLARGDDNSLQGHSGFEGSLNAARNKQFRKDMVAAVAASKVEASKIGDIIEHRFADALLHCAFCSWSASEKINRECILGALPGWCSSGTEVKVHVICHDLLPGVGEKGTRAMLAGTVRWFDDKLNILLQPARLMAVEKADGSLDDITDRSQLGWVYIRCRQVAAISALTE</sequence>
<dbReference type="OrthoDB" id="329208at2759"/>
<name>A0A2A9MIA4_BESBE</name>
<dbReference type="RefSeq" id="XP_029219131.1">
    <property type="nucleotide sequence ID" value="XM_029364423.1"/>
</dbReference>
<dbReference type="Proteomes" id="UP000224006">
    <property type="component" value="Chromosome V"/>
</dbReference>
<dbReference type="SUPFAM" id="SSF50182">
    <property type="entry name" value="Sm-like ribonucleoproteins"/>
    <property type="match status" value="1"/>
</dbReference>
<organism evidence="1 2">
    <name type="scientific">Besnoitia besnoiti</name>
    <name type="common">Apicomplexan protozoan</name>
    <dbReference type="NCBI Taxonomy" id="94643"/>
    <lineage>
        <taxon>Eukaryota</taxon>
        <taxon>Sar</taxon>
        <taxon>Alveolata</taxon>
        <taxon>Apicomplexa</taxon>
        <taxon>Conoidasida</taxon>
        <taxon>Coccidia</taxon>
        <taxon>Eucoccidiorida</taxon>
        <taxon>Eimeriorina</taxon>
        <taxon>Sarcocystidae</taxon>
        <taxon>Besnoitia</taxon>
    </lineage>
</organism>